<dbReference type="SMART" id="SM00573">
    <property type="entry name" value="HSA"/>
    <property type="match status" value="1"/>
</dbReference>
<accession>A0ABV0Q4L9</accession>
<gene>
    <name evidence="7" type="ORF">XENOCAPTIV_007130</name>
</gene>
<feature type="compositionally biased region" description="Low complexity" evidence="5">
    <location>
        <begin position="72"/>
        <end position="85"/>
    </location>
</feature>
<organism evidence="7 8">
    <name type="scientific">Xenoophorus captivus</name>
    <dbReference type="NCBI Taxonomy" id="1517983"/>
    <lineage>
        <taxon>Eukaryota</taxon>
        <taxon>Metazoa</taxon>
        <taxon>Chordata</taxon>
        <taxon>Craniata</taxon>
        <taxon>Vertebrata</taxon>
        <taxon>Euteleostomi</taxon>
        <taxon>Actinopterygii</taxon>
        <taxon>Neopterygii</taxon>
        <taxon>Teleostei</taxon>
        <taxon>Neoteleostei</taxon>
        <taxon>Acanthomorphata</taxon>
        <taxon>Ovalentaria</taxon>
        <taxon>Atherinomorphae</taxon>
        <taxon>Cyprinodontiformes</taxon>
        <taxon>Goodeidae</taxon>
        <taxon>Xenoophorus</taxon>
    </lineage>
</organism>
<dbReference type="PANTHER" id="PTHR45685:SF1">
    <property type="entry name" value="HELICASE SRCAP"/>
    <property type="match status" value="1"/>
</dbReference>
<dbReference type="PANTHER" id="PTHR45685">
    <property type="entry name" value="HELICASE SRCAP-RELATED"/>
    <property type="match status" value="1"/>
</dbReference>
<reference evidence="7 8" key="1">
    <citation type="submission" date="2021-06" db="EMBL/GenBank/DDBJ databases">
        <authorList>
            <person name="Palmer J.M."/>
        </authorList>
    </citation>
    <scope>NUCLEOTIDE SEQUENCE [LARGE SCALE GENOMIC DNA]</scope>
    <source>
        <strain evidence="7 8">XC_2019</strain>
        <tissue evidence="7">Muscle</tissue>
    </source>
</reference>
<proteinExistence type="predicted"/>
<keyword evidence="2" id="KW-0547">Nucleotide-binding</keyword>
<feature type="domain" description="HSA" evidence="6">
    <location>
        <begin position="129"/>
        <end position="202"/>
    </location>
</feature>
<evidence type="ECO:0000313" key="7">
    <source>
        <dbReference type="EMBL" id="MEQ2190724.1"/>
    </source>
</evidence>
<dbReference type="Proteomes" id="UP001434883">
    <property type="component" value="Unassembled WGS sequence"/>
</dbReference>
<keyword evidence="4" id="KW-0067">ATP-binding</keyword>
<evidence type="ECO:0000256" key="5">
    <source>
        <dbReference type="SAM" id="MobiDB-lite"/>
    </source>
</evidence>
<dbReference type="EMBL" id="JAHRIN010000178">
    <property type="protein sequence ID" value="MEQ2190724.1"/>
    <property type="molecule type" value="Genomic_DNA"/>
</dbReference>
<evidence type="ECO:0000256" key="2">
    <source>
        <dbReference type="ARBA" id="ARBA00022741"/>
    </source>
</evidence>
<keyword evidence="3" id="KW-0378">Hydrolase</keyword>
<sequence>MCFFQHGESRTDTQAVFLKVRQWIADRVTVNSSSSSPSTSTSFLGPSSTPDWKTPQREKTSPLRGPHGKFVSPSSVGYSSSSSPPDQTTPQRSRGDRHTDMAELAKHEADIENRTQSLKKEGFWSMKRLSRLPEPQRTKVHWDYLCEEMQWLSADFAQERRWKRGVARKGVMFCFVCLKVVQFKQQSRLEEKRKKALDLQLDFIVGQTEKYSDLLSKSLARPADADISQQKSLPPPVDEDGKLFLVYMSRKCF</sequence>
<name>A0ABV0Q4L9_9TELE</name>
<evidence type="ECO:0000256" key="4">
    <source>
        <dbReference type="ARBA" id="ARBA00022840"/>
    </source>
</evidence>
<evidence type="ECO:0000256" key="1">
    <source>
        <dbReference type="ARBA" id="ARBA00004123"/>
    </source>
</evidence>
<evidence type="ECO:0000256" key="3">
    <source>
        <dbReference type="ARBA" id="ARBA00022806"/>
    </source>
</evidence>
<comment type="caution">
    <text evidence="7">The sequence shown here is derived from an EMBL/GenBank/DDBJ whole genome shotgun (WGS) entry which is preliminary data.</text>
</comment>
<evidence type="ECO:0000259" key="6">
    <source>
        <dbReference type="PROSITE" id="PS51204"/>
    </source>
</evidence>
<dbReference type="InterPro" id="IPR050520">
    <property type="entry name" value="INO80/SWR1_helicase"/>
</dbReference>
<dbReference type="InterPro" id="IPR014012">
    <property type="entry name" value="HSA_dom"/>
</dbReference>
<dbReference type="Pfam" id="PF07529">
    <property type="entry name" value="HSA"/>
    <property type="match status" value="1"/>
</dbReference>
<comment type="subcellular location">
    <subcellularLocation>
        <location evidence="1">Nucleus</location>
    </subcellularLocation>
</comment>
<feature type="compositionally biased region" description="Low complexity" evidence="5">
    <location>
        <begin position="32"/>
        <end position="50"/>
    </location>
</feature>
<protein>
    <recommendedName>
        <fullName evidence="6">HSA domain-containing protein</fullName>
    </recommendedName>
</protein>
<dbReference type="PROSITE" id="PS51204">
    <property type="entry name" value="HSA"/>
    <property type="match status" value="1"/>
</dbReference>
<feature type="region of interest" description="Disordered" evidence="5">
    <location>
        <begin position="29"/>
        <end position="100"/>
    </location>
</feature>
<keyword evidence="3" id="KW-0347">Helicase</keyword>
<keyword evidence="8" id="KW-1185">Reference proteome</keyword>
<evidence type="ECO:0000313" key="8">
    <source>
        <dbReference type="Proteomes" id="UP001434883"/>
    </source>
</evidence>